<dbReference type="SUPFAM" id="SSF52540">
    <property type="entry name" value="P-loop containing nucleoside triphosphate hydrolases"/>
    <property type="match status" value="1"/>
</dbReference>
<sequence length="531" mass="58139">MHEQTHLPICAALLRLNAIAELPLYEAFSQFLSVPLLQQRDWDTGLMQDDEAVRALGLSLNWLKSKGLCLLRAPEGPTKVAFKEQPEADVWQMLLRKTAALGMELQPAVLTPTLFEAITARSTESSSTQMGLQDDLRALRELAEEGPTIELVNTMLSRGVTQRASDLHFEPEEAGFVVRARIDGDMLELARYGRDRFDAVACRIKILSSLDIAERRLPQDGRISARVNGEAFDIRVSVLPGVHGESIVLRLLRQERKPTRLQDLGMTAAQAELLTAWSNLPNGIVLVTGPTGSGKSTTLYTTLELANDRSKKIITVEDPVEYKIHGITQLQVNADIGFTFAAALRSILRHDPDTILLGEIRDEETARIAIQSALTGHLVLSTLHTNSAIGAVTRLVDMGIEPFLIAASVRGLMAQRLVRRLCDHCAVPDAEPDDAVLAMLQRMSFSDRSRLRKPVGCPHCSGTGFWGRIAVYDMIDITPDMGHRIAAGDGESALLQMLGRHQDDGLLRSGVEMVVRGATTLGEVLRSTAGG</sequence>
<proteinExistence type="inferred from homology"/>
<dbReference type="CDD" id="cd01129">
    <property type="entry name" value="PulE-GspE-like"/>
    <property type="match status" value="1"/>
</dbReference>
<evidence type="ECO:0000259" key="4">
    <source>
        <dbReference type="PROSITE" id="PS00662"/>
    </source>
</evidence>
<dbReference type="RefSeq" id="WP_347606660.1">
    <property type="nucleotide sequence ID" value="NZ_JBDPZC010000001.1"/>
</dbReference>
<feature type="domain" description="Bacterial type II secretion system protein E" evidence="4">
    <location>
        <begin position="348"/>
        <end position="362"/>
    </location>
</feature>
<dbReference type="Gene3D" id="3.30.450.90">
    <property type="match status" value="1"/>
</dbReference>
<evidence type="ECO:0000313" key="5">
    <source>
        <dbReference type="EMBL" id="MEO3712049.1"/>
    </source>
</evidence>
<dbReference type="PROSITE" id="PS00662">
    <property type="entry name" value="T2SP_E"/>
    <property type="match status" value="1"/>
</dbReference>
<dbReference type="PANTHER" id="PTHR30258">
    <property type="entry name" value="TYPE II SECRETION SYSTEM PROTEIN GSPE-RELATED"/>
    <property type="match status" value="1"/>
</dbReference>
<protein>
    <submittedName>
        <fullName evidence="5">GspE/PulE family protein</fullName>
    </submittedName>
</protein>
<dbReference type="PANTHER" id="PTHR30258:SF2">
    <property type="entry name" value="COMG OPERON PROTEIN 1"/>
    <property type="match status" value="1"/>
</dbReference>
<keyword evidence="3" id="KW-0067">ATP-binding</keyword>
<name>A0ABV0GAQ0_9BURK</name>
<gene>
    <name evidence="5" type="ORF">ABDJ40_04625</name>
</gene>
<keyword evidence="6" id="KW-1185">Reference proteome</keyword>
<accession>A0ABV0GAQ0</accession>
<evidence type="ECO:0000256" key="2">
    <source>
        <dbReference type="ARBA" id="ARBA00022741"/>
    </source>
</evidence>
<dbReference type="InterPro" id="IPR027417">
    <property type="entry name" value="P-loop_NTPase"/>
</dbReference>
<dbReference type="EMBL" id="JBDPZC010000001">
    <property type="protein sequence ID" value="MEO3712049.1"/>
    <property type="molecule type" value="Genomic_DNA"/>
</dbReference>
<reference evidence="5 6" key="1">
    <citation type="submission" date="2024-05" db="EMBL/GenBank/DDBJ databases">
        <title>Roseateles sp. 2.12 16S ribosomal RNA gene Genome sequencing and assembly.</title>
        <authorList>
            <person name="Woo H."/>
        </authorList>
    </citation>
    <scope>NUCLEOTIDE SEQUENCE [LARGE SCALE GENOMIC DNA]</scope>
    <source>
        <strain evidence="5 6">2.12</strain>
    </source>
</reference>
<dbReference type="InterPro" id="IPR001482">
    <property type="entry name" value="T2SS/T4SS_dom"/>
</dbReference>
<evidence type="ECO:0000256" key="3">
    <source>
        <dbReference type="ARBA" id="ARBA00022840"/>
    </source>
</evidence>
<comment type="similarity">
    <text evidence="1">Belongs to the GSP E family.</text>
</comment>
<dbReference type="Pfam" id="PF00437">
    <property type="entry name" value="T2SSE"/>
    <property type="match status" value="1"/>
</dbReference>
<comment type="caution">
    <text evidence="5">The sequence shown here is derived from an EMBL/GenBank/DDBJ whole genome shotgun (WGS) entry which is preliminary data.</text>
</comment>
<evidence type="ECO:0000313" key="6">
    <source>
        <dbReference type="Proteomes" id="UP001462640"/>
    </source>
</evidence>
<dbReference type="Gene3D" id="3.40.50.300">
    <property type="entry name" value="P-loop containing nucleotide triphosphate hydrolases"/>
    <property type="match status" value="1"/>
</dbReference>
<keyword evidence="2" id="KW-0547">Nucleotide-binding</keyword>
<dbReference type="Proteomes" id="UP001462640">
    <property type="component" value="Unassembled WGS sequence"/>
</dbReference>
<evidence type="ECO:0000256" key="1">
    <source>
        <dbReference type="ARBA" id="ARBA00006611"/>
    </source>
</evidence>
<organism evidence="5 6">
    <name type="scientific">Roseateles flavus</name>
    <dbReference type="NCBI Taxonomy" id="3149041"/>
    <lineage>
        <taxon>Bacteria</taxon>
        <taxon>Pseudomonadati</taxon>
        <taxon>Pseudomonadota</taxon>
        <taxon>Betaproteobacteria</taxon>
        <taxon>Burkholderiales</taxon>
        <taxon>Sphaerotilaceae</taxon>
        <taxon>Roseateles</taxon>
    </lineage>
</organism>
<dbReference type="InterPro" id="IPR003593">
    <property type="entry name" value="AAA+_ATPase"/>
</dbReference>
<dbReference type="SMART" id="SM00382">
    <property type="entry name" value="AAA"/>
    <property type="match status" value="1"/>
</dbReference>